<reference evidence="2" key="3">
    <citation type="submission" date="2011-10" db="EMBL/GenBank/DDBJ databases">
        <title>Transcriptional landscape of the pathogenic yeast Candida parapsilosis.</title>
        <authorList>
            <person name="Guida A."/>
            <person name="Lindstaedt C."/>
            <person name="Maguire S.L."/>
            <person name="Ding C."/>
            <person name="Higgins D.G."/>
            <person name="Harris D."/>
            <person name="Berriman M."/>
            <person name="Butler G."/>
        </authorList>
    </citation>
    <scope>NUCLEOTIDE SEQUENCE</scope>
    <source>
        <strain evidence="2">CDC317</strain>
    </source>
</reference>
<dbReference type="InterPro" id="IPR001130">
    <property type="entry name" value="TatD-like"/>
</dbReference>
<evidence type="ECO:0000313" key="2">
    <source>
        <dbReference type="EMBL" id="CCE42248.1"/>
    </source>
</evidence>
<dbReference type="Gene3D" id="3.20.20.140">
    <property type="entry name" value="Metal-dependent hydrolases"/>
    <property type="match status" value="1"/>
</dbReference>
<accession>A0AAJ8WA30</accession>
<dbReference type="eggNOG" id="KOG3020">
    <property type="taxonomic scope" value="Eukaryota"/>
</dbReference>
<dbReference type="EMBL" id="HE605205">
    <property type="protein sequence ID" value="CCE42248.1"/>
    <property type="molecule type" value="Genomic_DNA"/>
</dbReference>
<keyword evidence="4" id="KW-1185">Reference proteome</keyword>
<name>G8BB24_CANPC</name>
<reference evidence="4" key="2">
    <citation type="journal article" date="2011" name="BMC Genomics">
        <title>Using RNA-seq to determine the transcriptional landscape and the hypoxic response of the pathogenic yeast Candida parapsilosis.</title>
        <authorList>
            <person name="Guida A."/>
            <person name="Lindstaedt C."/>
            <person name="Maguire S.L."/>
            <person name="Ding C."/>
            <person name="Higgins D.G."/>
            <person name="Corton N.J."/>
            <person name="Berriman M."/>
            <person name="Butler G."/>
        </authorList>
    </citation>
    <scope>GENOME REANNOTATION</scope>
    <source>
        <strain evidence="4">CDC 317 / ATCC MYA-4646</strain>
    </source>
</reference>
<dbReference type="Proteomes" id="UP000005221">
    <property type="component" value="Chromosome 8"/>
</dbReference>
<reference evidence="4" key="1">
    <citation type="journal article" date="2009" name="Nature">
        <title>Evolution of pathogenicity and sexual reproduction in eight Candida genomes.</title>
        <authorList>
            <person name="Butler G."/>
            <person name="Rasmussen M.D."/>
            <person name="Lin M.F."/>
            <person name="Santos M.A."/>
            <person name="Sakthikumar S."/>
            <person name="Munro C.A."/>
            <person name="Rheinbay E."/>
            <person name="Grabherr M."/>
            <person name="Forche A."/>
            <person name="Reedy J.L."/>
            <person name="Agrafioti I."/>
            <person name="Arnaud M.B."/>
            <person name="Bates S."/>
            <person name="Brown A.J."/>
            <person name="Brunke S."/>
            <person name="Costanzo M.C."/>
            <person name="Fitzpatrick D.A."/>
            <person name="de Groot P.W."/>
            <person name="Harris D."/>
            <person name="Hoyer L.L."/>
            <person name="Hube B."/>
            <person name="Klis F.M."/>
            <person name="Kodira C."/>
            <person name="Lennard N."/>
            <person name="Logue M.E."/>
            <person name="Martin R."/>
            <person name="Neiman A.M."/>
            <person name="Nikolaou E."/>
            <person name="Quail M.A."/>
            <person name="Quinn J."/>
            <person name="Santos M.C."/>
            <person name="Schmitzberger F.F."/>
            <person name="Sherlock G."/>
            <person name="Shah P."/>
            <person name="Silverstein K.A."/>
            <person name="Skrzypek M.S."/>
            <person name="Soll D."/>
            <person name="Staggs R."/>
            <person name="Stansfield I."/>
            <person name="Stumpf M.P."/>
            <person name="Sudbery P.E."/>
            <person name="Srikantha T."/>
            <person name="Zeng Q."/>
            <person name="Berman J."/>
            <person name="Berriman M."/>
            <person name="Heitman J."/>
            <person name="Gow N.A."/>
            <person name="Lorenz M.C."/>
            <person name="Birren B.W."/>
            <person name="Kellis M."/>
            <person name="Cuomo C.A."/>
        </authorList>
    </citation>
    <scope>NUCLEOTIDE SEQUENCE [LARGE SCALE GENOMIC DNA]</scope>
    <source>
        <strain evidence="4">CDC 317 / ATCC MYA-4646</strain>
    </source>
</reference>
<organism evidence="2 4">
    <name type="scientific">Candida parapsilosis (strain CDC 317 / ATCC MYA-4646)</name>
    <name type="common">Yeast</name>
    <name type="synonym">Monilia parapsilosis</name>
    <dbReference type="NCBI Taxonomy" id="578454"/>
    <lineage>
        <taxon>Eukaryota</taxon>
        <taxon>Fungi</taxon>
        <taxon>Dikarya</taxon>
        <taxon>Ascomycota</taxon>
        <taxon>Saccharomycotina</taxon>
        <taxon>Pichiomycetes</taxon>
        <taxon>Debaryomycetaceae</taxon>
        <taxon>Candida/Lodderomyces clade</taxon>
        <taxon>Candida</taxon>
    </lineage>
</organism>
<dbReference type="PANTHER" id="PTHR47345">
    <property type="entry name" value="CUT9-INTERACTING PROTEIN SCN1"/>
    <property type="match status" value="1"/>
</dbReference>
<reference evidence="3" key="4">
    <citation type="submission" date="2025-05" db="UniProtKB">
        <authorList>
            <consortium name="EnsemblFungi"/>
        </authorList>
    </citation>
    <scope>IDENTIFICATION</scope>
</reference>
<gene>
    <name evidence="1 2" type="ordered locus">CPAR2_807970</name>
</gene>
<dbReference type="VEuPathDB" id="FungiDB:CPAR2_807970"/>
<dbReference type="AlphaFoldDB" id="G8BB24"/>
<dbReference type="SUPFAM" id="SSF51556">
    <property type="entry name" value="Metallo-dependent hydrolases"/>
    <property type="match status" value="1"/>
</dbReference>
<dbReference type="InterPro" id="IPR053044">
    <property type="entry name" value="Metallo-hydrolase/TatD-type"/>
</dbReference>
<dbReference type="PANTHER" id="PTHR47345:SF1">
    <property type="entry name" value="CUT9-INTERACTING PROTEIN SCN1"/>
    <property type="match status" value="1"/>
</dbReference>
<proteinExistence type="predicted"/>
<sequence>MTKKQLPEPLNNLSDNHCHFSPEATREDAYKLADTLNGLDIEFPTKFFHLMTTQHIDIDCIDILLTQLQKPDIVVPYFGVHPWFSHLFYIGDKKPNKSDHYRHILKPEPSEELIDTLPEPMSMDAHTNKMKDIIKKHNLTVYGIGEIGLDKLFRVPKSGWLGNPNHITKEQDKLTKSRVTIEHQMDVLRHQLRLAEKLGKQVSLHCVKAHGALYEEAIQYKNIVVVLHSYTGSTDQAKRWLKMAPVKLYFSLSDWINGEKDELLKLLMDHFDGSEILTESDVGIERYFLQDKSSEYFRHLTGIFQKINSYKHIEPSQIKSNMLNSLNTTII</sequence>
<evidence type="ECO:0000313" key="4">
    <source>
        <dbReference type="Proteomes" id="UP000005221"/>
    </source>
</evidence>
<protein>
    <submittedName>
        <fullName evidence="2 3">Uncharacterized protein</fullName>
    </submittedName>
</protein>
<dbReference type="CGD" id="CAL0000155853">
    <property type="gene designation" value="CPAR2_807970"/>
</dbReference>
<dbReference type="EnsemblFungi" id="CPAR2_807970-T">
    <property type="protein sequence ID" value="CPAR2_807970-T-p1"/>
    <property type="gene ID" value="CPAR2_807970"/>
</dbReference>
<dbReference type="InterPro" id="IPR032466">
    <property type="entry name" value="Metal_Hydrolase"/>
</dbReference>
<evidence type="ECO:0000313" key="3">
    <source>
        <dbReference type="EnsemblFungi" id="CPAR2_807970-T-p1"/>
    </source>
</evidence>
<dbReference type="GO" id="GO:0016788">
    <property type="term" value="F:hydrolase activity, acting on ester bonds"/>
    <property type="evidence" value="ECO:0007669"/>
    <property type="project" value="InterPro"/>
</dbReference>
<evidence type="ECO:0000313" key="1">
    <source>
        <dbReference type="CGD" id="CAL0000155853"/>
    </source>
</evidence>
<accession>G8BB24</accession>
<dbReference type="Pfam" id="PF01026">
    <property type="entry name" value="TatD_DNase"/>
    <property type="match status" value="1"/>
</dbReference>